<dbReference type="GO" id="GO:0003824">
    <property type="term" value="F:catalytic activity"/>
    <property type="evidence" value="ECO:0007669"/>
    <property type="project" value="UniProtKB-KW"/>
</dbReference>
<dbReference type="InterPro" id="IPR043128">
    <property type="entry name" value="Rev_trsase/Diguanyl_cyclase"/>
</dbReference>
<dbReference type="STRING" id="307972.A0A2G8JXR7"/>
<organism evidence="3 4">
    <name type="scientific">Stichopus japonicus</name>
    <name type="common">Sea cucumber</name>
    <dbReference type="NCBI Taxonomy" id="307972"/>
    <lineage>
        <taxon>Eukaryota</taxon>
        <taxon>Metazoa</taxon>
        <taxon>Echinodermata</taxon>
        <taxon>Eleutherozoa</taxon>
        <taxon>Echinozoa</taxon>
        <taxon>Holothuroidea</taxon>
        <taxon>Aspidochirotacea</taxon>
        <taxon>Aspidochirotida</taxon>
        <taxon>Stichopodidae</taxon>
        <taxon>Apostichopus</taxon>
    </lineage>
</organism>
<dbReference type="EMBL" id="MRZV01001110">
    <property type="protein sequence ID" value="PIK40547.1"/>
    <property type="molecule type" value="Genomic_DNA"/>
</dbReference>
<accession>A0A2G8JXR7</accession>
<comment type="caution">
    <text evidence="3">The sequence shown here is derived from an EMBL/GenBank/DDBJ whole genome shotgun (WGS) entry which is preliminary data.</text>
</comment>
<sequence>MGNLRDVFTRLRSANLKLKPSKCHFFQSQVTFLGHVVSQSGIKPDPKNIEKIAKWPIPKDATEVRSFLGLSSYYRRFVKGFAKKAAPLNDLIKKETVFVWDDNCEEAFQYLKFVLINPPVMAFPDFGLDFVLYTDASQTAVGAVLAQEQDGKRES</sequence>
<dbReference type="Proteomes" id="UP000230750">
    <property type="component" value="Unassembled WGS sequence"/>
</dbReference>
<gene>
    <name evidence="3" type="ORF">BSL78_22611</name>
</gene>
<feature type="domain" description="Reverse transcriptase/retrotransposon-derived protein RNase H-like" evidence="2">
    <location>
        <begin position="100"/>
        <end position="153"/>
    </location>
</feature>
<name>A0A2G8JXR7_STIJA</name>
<evidence type="ECO:0000313" key="4">
    <source>
        <dbReference type="Proteomes" id="UP000230750"/>
    </source>
</evidence>
<dbReference type="AlphaFoldDB" id="A0A2G8JXR7"/>
<dbReference type="PANTHER" id="PTHR37984">
    <property type="entry name" value="PROTEIN CBG26694"/>
    <property type="match status" value="1"/>
</dbReference>
<evidence type="ECO:0000259" key="2">
    <source>
        <dbReference type="Pfam" id="PF17919"/>
    </source>
</evidence>
<proteinExistence type="predicted"/>
<evidence type="ECO:0000313" key="3">
    <source>
        <dbReference type="EMBL" id="PIK40547.1"/>
    </source>
</evidence>
<dbReference type="PANTHER" id="PTHR37984:SF5">
    <property type="entry name" value="PROTEIN NYNRIN-LIKE"/>
    <property type="match status" value="1"/>
</dbReference>
<evidence type="ECO:0000256" key="1">
    <source>
        <dbReference type="ARBA" id="ARBA00023268"/>
    </source>
</evidence>
<dbReference type="InterPro" id="IPR050951">
    <property type="entry name" value="Retrovirus_Pol_polyprotein"/>
</dbReference>
<reference evidence="3 4" key="1">
    <citation type="journal article" date="2017" name="PLoS Biol.">
        <title>The sea cucumber genome provides insights into morphological evolution and visceral regeneration.</title>
        <authorList>
            <person name="Zhang X."/>
            <person name="Sun L."/>
            <person name="Yuan J."/>
            <person name="Sun Y."/>
            <person name="Gao Y."/>
            <person name="Zhang L."/>
            <person name="Li S."/>
            <person name="Dai H."/>
            <person name="Hamel J.F."/>
            <person name="Liu C."/>
            <person name="Yu Y."/>
            <person name="Liu S."/>
            <person name="Lin W."/>
            <person name="Guo K."/>
            <person name="Jin S."/>
            <person name="Xu P."/>
            <person name="Storey K.B."/>
            <person name="Huan P."/>
            <person name="Zhang T."/>
            <person name="Zhou Y."/>
            <person name="Zhang J."/>
            <person name="Lin C."/>
            <person name="Li X."/>
            <person name="Xing L."/>
            <person name="Huo D."/>
            <person name="Sun M."/>
            <person name="Wang L."/>
            <person name="Mercier A."/>
            <person name="Li F."/>
            <person name="Yang H."/>
            <person name="Xiang J."/>
        </authorList>
    </citation>
    <scope>NUCLEOTIDE SEQUENCE [LARGE SCALE GENOMIC DNA]</scope>
    <source>
        <strain evidence="3">Shaxun</strain>
        <tissue evidence="3">Muscle</tissue>
    </source>
</reference>
<dbReference type="OrthoDB" id="8958048at2759"/>
<dbReference type="SUPFAM" id="SSF56672">
    <property type="entry name" value="DNA/RNA polymerases"/>
    <property type="match status" value="1"/>
</dbReference>
<protein>
    <submittedName>
        <fullName evidence="3">Gag-pol fusion protein</fullName>
    </submittedName>
</protein>
<dbReference type="FunFam" id="3.30.70.270:FF:000115">
    <property type="entry name" value="Polyprotein of retroviral origin, putative"/>
    <property type="match status" value="1"/>
</dbReference>
<dbReference type="Pfam" id="PF17919">
    <property type="entry name" value="RT_RNaseH_2"/>
    <property type="match status" value="1"/>
</dbReference>
<dbReference type="Gene3D" id="3.30.70.270">
    <property type="match status" value="2"/>
</dbReference>
<dbReference type="InterPro" id="IPR043502">
    <property type="entry name" value="DNA/RNA_pol_sf"/>
</dbReference>
<keyword evidence="1" id="KW-0511">Multifunctional enzyme</keyword>
<dbReference type="InterPro" id="IPR041577">
    <property type="entry name" value="RT_RNaseH_2"/>
</dbReference>
<keyword evidence="4" id="KW-1185">Reference proteome</keyword>